<sequence>MDNRHLLFTTSLIFLLTLIFFDCSVALGDKALVGGWKPITNVTDPTVVDNGKFAVDEHNKKYEESLKFKKMVSGESQVVAGINYNLTITAVDGSVENNYVAVVYVRPWEKFRMLVSFKGPI</sequence>
<proteinExistence type="predicted"/>
<organism evidence="1 2">
    <name type="scientific">Arctium lappa</name>
    <name type="common">Greater burdock</name>
    <name type="synonym">Lappa major</name>
    <dbReference type="NCBI Taxonomy" id="4217"/>
    <lineage>
        <taxon>Eukaryota</taxon>
        <taxon>Viridiplantae</taxon>
        <taxon>Streptophyta</taxon>
        <taxon>Embryophyta</taxon>
        <taxon>Tracheophyta</taxon>
        <taxon>Spermatophyta</taxon>
        <taxon>Magnoliopsida</taxon>
        <taxon>eudicotyledons</taxon>
        <taxon>Gunneridae</taxon>
        <taxon>Pentapetalae</taxon>
        <taxon>asterids</taxon>
        <taxon>campanulids</taxon>
        <taxon>Asterales</taxon>
        <taxon>Asteraceae</taxon>
        <taxon>Carduoideae</taxon>
        <taxon>Cardueae</taxon>
        <taxon>Arctiinae</taxon>
        <taxon>Arctium</taxon>
    </lineage>
</organism>
<reference evidence="2" key="1">
    <citation type="journal article" date="2022" name="Mol. Ecol. Resour.">
        <title>The genomes of chicory, endive, great burdock and yacon provide insights into Asteraceae palaeo-polyploidization history and plant inulin production.</title>
        <authorList>
            <person name="Fan W."/>
            <person name="Wang S."/>
            <person name="Wang H."/>
            <person name="Wang A."/>
            <person name="Jiang F."/>
            <person name="Liu H."/>
            <person name="Zhao H."/>
            <person name="Xu D."/>
            <person name="Zhang Y."/>
        </authorList>
    </citation>
    <scope>NUCLEOTIDE SEQUENCE [LARGE SCALE GENOMIC DNA]</scope>
    <source>
        <strain evidence="2">cv. Niubang</strain>
    </source>
</reference>
<evidence type="ECO:0000313" key="1">
    <source>
        <dbReference type="EMBL" id="KAI3697674.1"/>
    </source>
</evidence>
<comment type="caution">
    <text evidence="1">The sequence shown here is derived from an EMBL/GenBank/DDBJ whole genome shotgun (WGS) entry which is preliminary data.</text>
</comment>
<dbReference type="Proteomes" id="UP001055879">
    <property type="component" value="Linkage Group LG10"/>
</dbReference>
<dbReference type="EMBL" id="CM042056">
    <property type="protein sequence ID" value="KAI3697674.1"/>
    <property type="molecule type" value="Genomic_DNA"/>
</dbReference>
<name>A0ACB8ZK26_ARCLA</name>
<evidence type="ECO:0000313" key="2">
    <source>
        <dbReference type="Proteomes" id="UP001055879"/>
    </source>
</evidence>
<reference evidence="1 2" key="2">
    <citation type="journal article" date="2022" name="Mol. Ecol. Resour.">
        <title>The genomes of chicory, endive, great burdock and yacon provide insights into Asteraceae paleo-polyploidization history and plant inulin production.</title>
        <authorList>
            <person name="Fan W."/>
            <person name="Wang S."/>
            <person name="Wang H."/>
            <person name="Wang A."/>
            <person name="Jiang F."/>
            <person name="Liu H."/>
            <person name="Zhao H."/>
            <person name="Xu D."/>
            <person name="Zhang Y."/>
        </authorList>
    </citation>
    <scope>NUCLEOTIDE SEQUENCE [LARGE SCALE GENOMIC DNA]</scope>
    <source>
        <strain evidence="2">cv. Niubang</strain>
    </source>
</reference>
<accession>A0ACB8ZK26</accession>
<keyword evidence="2" id="KW-1185">Reference proteome</keyword>
<gene>
    <name evidence="1" type="ORF">L6452_30770</name>
</gene>
<protein>
    <submittedName>
        <fullName evidence="1">Uncharacterized protein</fullName>
    </submittedName>
</protein>